<protein>
    <submittedName>
        <fullName evidence="1">Uncharacterized protein</fullName>
    </submittedName>
</protein>
<keyword evidence="2" id="KW-1185">Reference proteome</keyword>
<accession>A0AAV0WXB3</accession>
<dbReference type="Proteomes" id="UP001160148">
    <property type="component" value="Unassembled WGS sequence"/>
</dbReference>
<evidence type="ECO:0000313" key="1">
    <source>
        <dbReference type="EMBL" id="CAI6360328.1"/>
    </source>
</evidence>
<reference evidence="1 2" key="1">
    <citation type="submission" date="2023-01" db="EMBL/GenBank/DDBJ databases">
        <authorList>
            <person name="Whitehead M."/>
        </authorList>
    </citation>
    <scope>NUCLEOTIDE SEQUENCE [LARGE SCALE GENOMIC DNA]</scope>
</reference>
<dbReference type="AlphaFoldDB" id="A0AAV0WXB3"/>
<gene>
    <name evidence="1" type="ORF">MEUPH1_LOCUS15645</name>
</gene>
<comment type="caution">
    <text evidence="1">The sequence shown here is derived from an EMBL/GenBank/DDBJ whole genome shotgun (WGS) entry which is preliminary data.</text>
</comment>
<name>A0AAV0WXB3_9HEMI</name>
<evidence type="ECO:0000313" key="2">
    <source>
        <dbReference type="Proteomes" id="UP001160148"/>
    </source>
</evidence>
<organism evidence="1 2">
    <name type="scientific">Macrosiphum euphorbiae</name>
    <name type="common">potato aphid</name>
    <dbReference type="NCBI Taxonomy" id="13131"/>
    <lineage>
        <taxon>Eukaryota</taxon>
        <taxon>Metazoa</taxon>
        <taxon>Ecdysozoa</taxon>
        <taxon>Arthropoda</taxon>
        <taxon>Hexapoda</taxon>
        <taxon>Insecta</taxon>
        <taxon>Pterygota</taxon>
        <taxon>Neoptera</taxon>
        <taxon>Paraneoptera</taxon>
        <taxon>Hemiptera</taxon>
        <taxon>Sternorrhyncha</taxon>
        <taxon>Aphidomorpha</taxon>
        <taxon>Aphidoidea</taxon>
        <taxon>Aphididae</taxon>
        <taxon>Macrosiphini</taxon>
        <taxon>Macrosiphum</taxon>
    </lineage>
</organism>
<dbReference type="EMBL" id="CARXXK010000003">
    <property type="protein sequence ID" value="CAI6360328.1"/>
    <property type="molecule type" value="Genomic_DNA"/>
</dbReference>
<proteinExistence type="predicted"/>
<sequence length="359" mass="40567">MLSERHTNKAIANWLARWLNNDVPQPTECVCDQSLALLSAIVQSFTQYSSLREYVNVCANLVRGELPITSQWLPKCFVRVDVAHFIKLACKWIPLKTVQKRVKEIILRTIGLLIKCQSFSDMHSLLSSLFIVLINETDGNDKETGIETICEKHKKYLIHAMSTGFVDFEDQFNEIIAMVENEEELQELIQGEYDQQLDGLDNIINPFQSWAEDIFIKSISSIQEGTGFNAMYLPTLVPNLIKCMKLLPLWSGLMIPIFGFGDETASSSAVESTFRKIKNITFKNIALPTNIEHFIEHHSASLKGTSLLRSSHYTPTSNANDLEKVIPVSTDDSINFFLLPIHHNNSDEPIDAFLVVSST</sequence>